<accession>A0A059BPN1</accession>
<proteinExistence type="predicted"/>
<name>A0A059BPN1_EUCGR</name>
<dbReference type="Gramene" id="KCW67964">
    <property type="protein sequence ID" value="KCW67964"/>
    <property type="gene ID" value="EUGRSUZ_F01660"/>
</dbReference>
<evidence type="ECO:0000313" key="1">
    <source>
        <dbReference type="EMBL" id="KCW67964.1"/>
    </source>
</evidence>
<protein>
    <submittedName>
        <fullName evidence="1">Uncharacterized protein</fullName>
    </submittedName>
</protein>
<dbReference type="EMBL" id="KK198758">
    <property type="protein sequence ID" value="KCW67964.1"/>
    <property type="molecule type" value="Genomic_DNA"/>
</dbReference>
<reference evidence="1" key="1">
    <citation type="submission" date="2013-07" db="EMBL/GenBank/DDBJ databases">
        <title>The genome of Eucalyptus grandis.</title>
        <authorList>
            <person name="Schmutz J."/>
            <person name="Hayes R."/>
            <person name="Myburg A."/>
            <person name="Tuskan G."/>
            <person name="Grattapaglia D."/>
            <person name="Rokhsar D.S."/>
        </authorList>
    </citation>
    <scope>NUCLEOTIDE SEQUENCE</scope>
    <source>
        <tissue evidence="1">Leaf extractions</tissue>
    </source>
</reference>
<dbReference type="InParanoid" id="A0A059BPN1"/>
<gene>
    <name evidence="1" type="ORF">EUGRSUZ_F01660</name>
</gene>
<sequence>MTELAELISLELSSPLYRLNCCSQGSTAQKYFRYSLGGKFCSTLGIVGPTIFLEELWCCAKWSTSASPKICLPVEECKRSIAVEWPDLCSIMSLCKIGSNENRGPVKTG</sequence>
<organism evidence="1">
    <name type="scientific">Eucalyptus grandis</name>
    <name type="common">Flooded gum</name>
    <dbReference type="NCBI Taxonomy" id="71139"/>
    <lineage>
        <taxon>Eukaryota</taxon>
        <taxon>Viridiplantae</taxon>
        <taxon>Streptophyta</taxon>
        <taxon>Embryophyta</taxon>
        <taxon>Tracheophyta</taxon>
        <taxon>Spermatophyta</taxon>
        <taxon>Magnoliopsida</taxon>
        <taxon>eudicotyledons</taxon>
        <taxon>Gunneridae</taxon>
        <taxon>Pentapetalae</taxon>
        <taxon>rosids</taxon>
        <taxon>malvids</taxon>
        <taxon>Myrtales</taxon>
        <taxon>Myrtaceae</taxon>
        <taxon>Myrtoideae</taxon>
        <taxon>Eucalypteae</taxon>
        <taxon>Eucalyptus</taxon>
    </lineage>
</organism>
<dbReference type="AlphaFoldDB" id="A0A059BPN1"/>